<dbReference type="Gene3D" id="1.20.1070.10">
    <property type="entry name" value="Rhodopsin 7-helix transmembrane proteins"/>
    <property type="match status" value="1"/>
</dbReference>
<keyword evidence="10 12" id="KW-0807">Transducer</keyword>
<evidence type="ECO:0000256" key="1">
    <source>
        <dbReference type="ARBA" id="ARBA00004651"/>
    </source>
</evidence>
<dbReference type="OMA" id="WIFCTGC"/>
<keyword evidence="16" id="KW-1185">Reference proteome</keyword>
<dbReference type="SUPFAM" id="SSF81321">
    <property type="entry name" value="Family A G protein-coupled receptor-like"/>
    <property type="match status" value="1"/>
</dbReference>
<dbReference type="PROSITE" id="PS00237">
    <property type="entry name" value="G_PROTEIN_RECEP_F1_1"/>
    <property type="match status" value="1"/>
</dbReference>
<keyword evidence="7 13" id="KW-0472">Membrane</keyword>
<dbReference type="InterPro" id="IPR017452">
    <property type="entry name" value="GPCR_Rhodpsn_7TM"/>
</dbReference>
<feature type="transmembrane region" description="Helical" evidence="13">
    <location>
        <begin position="235"/>
        <end position="261"/>
    </location>
</feature>
<dbReference type="PANTHER" id="PTHR22750">
    <property type="entry name" value="G-PROTEIN COUPLED RECEPTOR"/>
    <property type="match status" value="1"/>
</dbReference>
<dbReference type="Pfam" id="PF00001">
    <property type="entry name" value="7tm_1"/>
    <property type="match status" value="1"/>
</dbReference>
<dbReference type="FunFam" id="1.20.1070.10:FF:000211">
    <property type="entry name" value="Melanocyte-stimulating hormone receptor"/>
    <property type="match status" value="1"/>
</dbReference>
<evidence type="ECO:0000256" key="5">
    <source>
        <dbReference type="ARBA" id="ARBA00022989"/>
    </source>
</evidence>
<dbReference type="Proteomes" id="UP000694388">
    <property type="component" value="Unplaced"/>
</dbReference>
<dbReference type="SMART" id="SM01381">
    <property type="entry name" value="7TM_GPCR_Srsx"/>
    <property type="match status" value="1"/>
</dbReference>
<dbReference type="GeneTree" id="ENSGT01140000282542"/>
<evidence type="ECO:0000259" key="14">
    <source>
        <dbReference type="PROSITE" id="PS50262"/>
    </source>
</evidence>
<evidence type="ECO:0000256" key="4">
    <source>
        <dbReference type="ARBA" id="ARBA00022692"/>
    </source>
</evidence>
<evidence type="ECO:0000256" key="8">
    <source>
        <dbReference type="ARBA" id="ARBA00023170"/>
    </source>
</evidence>
<evidence type="ECO:0000256" key="3">
    <source>
        <dbReference type="ARBA" id="ARBA00022475"/>
    </source>
</evidence>
<protein>
    <recommendedName>
        <fullName evidence="2">Melanocyte-stimulating hormone receptor</fullName>
    </recommendedName>
    <alternativeName>
        <fullName evidence="11">Melanocortin receptor 1</fullName>
    </alternativeName>
</protein>
<dbReference type="InterPro" id="IPR001671">
    <property type="entry name" value="Melcrt_ACTH_rcpt"/>
</dbReference>
<evidence type="ECO:0000256" key="13">
    <source>
        <dbReference type="SAM" id="Phobius"/>
    </source>
</evidence>
<dbReference type="InterPro" id="IPR000276">
    <property type="entry name" value="GPCR_Rhodpsn"/>
</dbReference>
<dbReference type="PRINTS" id="PR00535">
    <property type="entry name" value="MELNOCORTINR"/>
</dbReference>
<evidence type="ECO:0000313" key="15">
    <source>
        <dbReference type="Ensembl" id="ENSEBUP00000004684.1"/>
    </source>
</evidence>
<feature type="transmembrane region" description="Helical" evidence="13">
    <location>
        <begin position="121"/>
        <end position="142"/>
    </location>
</feature>
<dbReference type="InterPro" id="IPR001908">
    <property type="entry name" value="MC3-5R"/>
</dbReference>
<evidence type="ECO:0000256" key="2">
    <source>
        <dbReference type="ARBA" id="ARBA00020454"/>
    </source>
</evidence>
<dbReference type="PRINTS" id="PR00534">
    <property type="entry name" value="MCRFAMILY"/>
</dbReference>
<keyword evidence="8 12" id="KW-0675">Receptor</keyword>
<accession>A0A8C4NA47</accession>
<feature type="transmembrane region" description="Helical" evidence="13">
    <location>
        <begin position="163"/>
        <end position="183"/>
    </location>
</feature>
<keyword evidence="3" id="KW-1003">Cell membrane</keyword>
<evidence type="ECO:0000256" key="10">
    <source>
        <dbReference type="ARBA" id="ARBA00023224"/>
    </source>
</evidence>
<comment type="subcellular location">
    <subcellularLocation>
        <location evidence="1">Cell membrane</location>
        <topology evidence="1">Multi-pass membrane protein</topology>
    </subcellularLocation>
</comment>
<keyword evidence="9" id="KW-0325">Glycoprotein</keyword>
<evidence type="ECO:0000313" key="16">
    <source>
        <dbReference type="Proteomes" id="UP000694388"/>
    </source>
</evidence>
<dbReference type="AlphaFoldDB" id="A0A8C4NA47"/>
<evidence type="ECO:0000256" key="9">
    <source>
        <dbReference type="ARBA" id="ARBA00023180"/>
    </source>
</evidence>
<feature type="transmembrane region" description="Helical" evidence="13">
    <location>
        <begin position="189"/>
        <end position="214"/>
    </location>
</feature>
<reference evidence="15" key="2">
    <citation type="submission" date="2025-09" db="UniProtKB">
        <authorList>
            <consortium name="Ensembl"/>
        </authorList>
    </citation>
    <scope>IDENTIFICATION</scope>
</reference>
<proteinExistence type="inferred from homology"/>
<evidence type="ECO:0000256" key="11">
    <source>
        <dbReference type="ARBA" id="ARBA00031491"/>
    </source>
</evidence>
<evidence type="ECO:0000256" key="12">
    <source>
        <dbReference type="RuleBase" id="RU000688"/>
    </source>
</evidence>
<sequence>MESNCQVSERMDGTMSLTLSGSQRGNMTVADTEERPCPQMTIALEVFLILGVLGLLENVLVIVAIARSRHLHSPMYYFMCSLATADLLVSSSNIWETIMLELWHGGVLNIDPQTLERIDNVFDSMICTSFVASMCSLLAIAADRYVTIFYALRYHCIMTARNVGLAIAAIWVGCTACGVVFIAYHESTAVVLCLVATFFTLLALMAVLYMHMFLLARRHARRIAAQHGARGVRAAVTLTILLGVFVVCWAPLFLHLMLFVVCPHNPYCVCYMAHFNLYLILVMCNSVIDPLIYALRSHDMRDTFRELVLCCGTSRHQGSDLQQNRINSSSSHTPNLSTKFRLNQFIIF</sequence>
<keyword evidence="5 13" id="KW-1133">Transmembrane helix</keyword>
<evidence type="ECO:0000256" key="7">
    <source>
        <dbReference type="ARBA" id="ARBA00023136"/>
    </source>
</evidence>
<dbReference type="GO" id="GO:0004980">
    <property type="term" value="F:melanocyte-stimulating hormone receptor activity"/>
    <property type="evidence" value="ECO:0007669"/>
    <property type="project" value="UniProtKB-ARBA"/>
</dbReference>
<keyword evidence="6 12" id="KW-0297">G-protein coupled receptor</keyword>
<dbReference type="GO" id="GO:0010468">
    <property type="term" value="P:regulation of gene expression"/>
    <property type="evidence" value="ECO:0007669"/>
    <property type="project" value="UniProtKB-ARBA"/>
</dbReference>
<keyword evidence="4 12" id="KW-0812">Transmembrane</keyword>
<evidence type="ECO:0000256" key="6">
    <source>
        <dbReference type="ARBA" id="ARBA00023040"/>
    </source>
</evidence>
<dbReference type="Ensembl" id="ENSEBUT00000005123.1">
    <property type="protein sequence ID" value="ENSEBUP00000004684.1"/>
    <property type="gene ID" value="ENSEBUG00000003267.1"/>
</dbReference>
<dbReference type="PRINTS" id="PR00237">
    <property type="entry name" value="GPCRRHODOPSN"/>
</dbReference>
<reference evidence="15" key="1">
    <citation type="submission" date="2025-08" db="UniProtKB">
        <authorList>
            <consortium name="Ensembl"/>
        </authorList>
    </citation>
    <scope>IDENTIFICATION</scope>
</reference>
<organism evidence="15 16">
    <name type="scientific">Eptatretus burgeri</name>
    <name type="common">Inshore hagfish</name>
    <dbReference type="NCBI Taxonomy" id="7764"/>
    <lineage>
        <taxon>Eukaryota</taxon>
        <taxon>Metazoa</taxon>
        <taxon>Chordata</taxon>
        <taxon>Craniata</taxon>
        <taxon>Vertebrata</taxon>
        <taxon>Cyclostomata</taxon>
        <taxon>Myxini</taxon>
        <taxon>Myxiniformes</taxon>
        <taxon>Myxinidae</taxon>
        <taxon>Eptatretinae</taxon>
        <taxon>Eptatretus</taxon>
    </lineage>
</organism>
<feature type="domain" description="G-protein coupled receptors family 1 profile" evidence="14">
    <location>
        <begin position="57"/>
        <end position="293"/>
    </location>
</feature>
<feature type="transmembrane region" description="Helical" evidence="13">
    <location>
        <begin position="42"/>
        <end position="64"/>
    </location>
</feature>
<name>A0A8C4NA47_EPTBU</name>
<comment type="similarity">
    <text evidence="12">Belongs to the G-protein coupled receptor 1 family.</text>
</comment>
<dbReference type="GO" id="GO:0005886">
    <property type="term" value="C:plasma membrane"/>
    <property type="evidence" value="ECO:0007669"/>
    <property type="project" value="UniProtKB-SubCell"/>
</dbReference>
<feature type="transmembrane region" description="Helical" evidence="13">
    <location>
        <begin position="273"/>
        <end position="295"/>
    </location>
</feature>
<dbReference type="PROSITE" id="PS50262">
    <property type="entry name" value="G_PROTEIN_RECEP_F1_2"/>
    <property type="match status" value="1"/>
</dbReference>